<sequence length="67" mass="6922">MKALSNVYVRLALYILSPLLTALVAAFPGWGIGYTDGVLTIDLATLVGAIVVAVGLSGSVFAKWGVK</sequence>
<dbReference type="EMBL" id="NTHN02000002">
    <property type="protein sequence ID" value="MCT4369128.1"/>
    <property type="molecule type" value="Genomic_DNA"/>
</dbReference>
<feature type="transmembrane region" description="Helical" evidence="1">
    <location>
        <begin position="38"/>
        <end position="62"/>
    </location>
</feature>
<feature type="transmembrane region" description="Helical" evidence="1">
    <location>
        <begin position="12"/>
        <end position="32"/>
    </location>
</feature>
<keyword evidence="4" id="KW-1185">Reference proteome</keyword>
<reference evidence="2" key="3">
    <citation type="submission" date="2024-05" db="EMBL/GenBank/DDBJ databases">
        <title>Yangia mangrovi SAOS 153D genome.</title>
        <authorList>
            <person name="Verma A."/>
            <person name="Pal Y."/>
            <person name="Sundharam S."/>
            <person name="Bisht B."/>
            <person name="Srinivasan K."/>
        </authorList>
    </citation>
    <scope>NUCLEOTIDE SEQUENCE</scope>
    <source>
        <strain evidence="2">SAOS 153D</strain>
    </source>
</reference>
<dbReference type="RefSeq" id="WP_095880484.1">
    <property type="nucleotide sequence ID" value="NZ_NTHN02000002.1"/>
</dbReference>
<dbReference type="OrthoDB" id="7778820at2"/>
<name>A0A2A3K0S6_9RHOB</name>
<reference evidence="3" key="1">
    <citation type="submission" date="2017-09" db="EMBL/GenBank/DDBJ databases">
        <title>Yangia sp. SAOS 153D whole genome sequencing.</title>
        <authorList>
            <person name="Verma A."/>
            <person name="Krishnamurthi S."/>
        </authorList>
    </citation>
    <scope>NUCLEOTIDE SEQUENCE [LARGE SCALE GENOMIC DNA]</scope>
    <source>
        <strain evidence="3">SAOS 153D</strain>
    </source>
</reference>
<evidence type="ECO:0000313" key="4">
    <source>
        <dbReference type="Proteomes" id="UP000217448"/>
    </source>
</evidence>
<evidence type="ECO:0000313" key="2">
    <source>
        <dbReference type="EMBL" id="MCT4369128.1"/>
    </source>
</evidence>
<dbReference type="AlphaFoldDB" id="A0A2A3K0S6"/>
<evidence type="ECO:0000313" key="3">
    <source>
        <dbReference type="EMBL" id="PBD21031.1"/>
    </source>
</evidence>
<dbReference type="Proteomes" id="UP000217448">
    <property type="component" value="Unassembled WGS sequence"/>
</dbReference>
<comment type="caution">
    <text evidence="3">The sequence shown here is derived from an EMBL/GenBank/DDBJ whole genome shotgun (WGS) entry which is preliminary data.</text>
</comment>
<keyword evidence="1" id="KW-0472">Membrane</keyword>
<proteinExistence type="predicted"/>
<accession>A0A2A3K0S6</accession>
<organism evidence="3">
    <name type="scientific">Alloyangia mangrovi</name>
    <dbReference type="NCBI Taxonomy" id="1779329"/>
    <lineage>
        <taxon>Bacteria</taxon>
        <taxon>Pseudomonadati</taxon>
        <taxon>Pseudomonadota</taxon>
        <taxon>Alphaproteobacteria</taxon>
        <taxon>Rhodobacterales</taxon>
        <taxon>Roseobacteraceae</taxon>
        <taxon>Alloyangia</taxon>
    </lineage>
</organism>
<evidence type="ECO:0000256" key="1">
    <source>
        <dbReference type="SAM" id="Phobius"/>
    </source>
</evidence>
<gene>
    <name evidence="2" type="ORF">CLG85_001720</name>
    <name evidence="3" type="ORF">CLG85_00550</name>
</gene>
<keyword evidence="1" id="KW-0812">Transmembrane</keyword>
<protein>
    <submittedName>
        <fullName evidence="3">Uncharacterized protein</fullName>
    </submittedName>
</protein>
<keyword evidence="1" id="KW-1133">Transmembrane helix</keyword>
<reference evidence="4" key="2">
    <citation type="submission" date="2023-07" db="EMBL/GenBank/DDBJ databases">
        <title>Yangia mangrovi SAOS 153D genome.</title>
        <authorList>
            <person name="Verma A."/>
            <person name="Pal Y."/>
            <person name="Sundharam S."/>
            <person name="Bisht B."/>
            <person name="Srinivasan K."/>
        </authorList>
    </citation>
    <scope>NUCLEOTIDE SEQUENCE [LARGE SCALE GENOMIC DNA]</scope>
    <source>
        <strain evidence="4">SAOS 153D</strain>
    </source>
</reference>
<dbReference type="EMBL" id="NTHN01000011">
    <property type="protein sequence ID" value="PBD21031.1"/>
    <property type="molecule type" value="Genomic_DNA"/>
</dbReference>